<feature type="transmembrane region" description="Helical" evidence="1">
    <location>
        <begin position="100"/>
        <end position="119"/>
    </location>
</feature>
<reference evidence="3" key="1">
    <citation type="submission" date="2018-05" db="EMBL/GenBank/DDBJ databases">
        <authorList>
            <person name="Lanie J.A."/>
            <person name="Ng W.-L."/>
            <person name="Kazmierczak K.M."/>
            <person name="Andrzejewski T.M."/>
            <person name="Davidsen T.M."/>
            <person name="Wayne K.J."/>
            <person name="Tettelin H."/>
            <person name="Glass J.I."/>
            <person name="Rusch D."/>
            <person name="Podicherti R."/>
            <person name="Tsui H.-C.T."/>
            <person name="Winkler M.E."/>
        </authorList>
    </citation>
    <scope>NUCLEOTIDE SEQUENCE</scope>
</reference>
<accession>A0A382QG35</accession>
<dbReference type="EMBL" id="UINC01114287">
    <property type="protein sequence ID" value="SVC84489.1"/>
    <property type="molecule type" value="Genomic_DNA"/>
</dbReference>
<evidence type="ECO:0000259" key="2">
    <source>
        <dbReference type="Pfam" id="PF13586"/>
    </source>
</evidence>
<organism evidence="3">
    <name type="scientific">marine metagenome</name>
    <dbReference type="NCBI Taxonomy" id="408172"/>
    <lineage>
        <taxon>unclassified sequences</taxon>
        <taxon>metagenomes</taxon>
        <taxon>ecological metagenomes</taxon>
    </lineage>
</organism>
<dbReference type="Pfam" id="PF13586">
    <property type="entry name" value="DDE_Tnp_1_2"/>
    <property type="match status" value="1"/>
</dbReference>
<feature type="domain" description="Transposase DDE" evidence="2">
    <location>
        <begin position="34"/>
        <end position="113"/>
    </location>
</feature>
<protein>
    <recommendedName>
        <fullName evidence="2">Transposase DDE domain-containing protein</fullName>
    </recommendedName>
</protein>
<keyword evidence="1" id="KW-0812">Transmembrane</keyword>
<sequence length="124" mass="14458">MGRPVVMLLSEGQMSDYKDARLIVNDLPFAKHLLADRGYDAGWFREALENKGIKPCIPPKKNRKIQIKYDQTLYKQRHKVENMFGKLKDWRRVATRYDRCAHTFFSAICIAAIASSIWINESRP</sequence>
<name>A0A382QG35_9ZZZZ</name>
<keyword evidence="1" id="KW-0472">Membrane</keyword>
<dbReference type="PANTHER" id="PTHR30007">
    <property type="entry name" value="PHP DOMAIN PROTEIN"/>
    <property type="match status" value="1"/>
</dbReference>
<keyword evidence="1" id="KW-1133">Transmembrane helix</keyword>
<dbReference type="AlphaFoldDB" id="A0A382QG35"/>
<dbReference type="InterPro" id="IPR025668">
    <property type="entry name" value="Tnp_DDE_dom"/>
</dbReference>
<evidence type="ECO:0000256" key="1">
    <source>
        <dbReference type="SAM" id="Phobius"/>
    </source>
</evidence>
<evidence type="ECO:0000313" key="3">
    <source>
        <dbReference type="EMBL" id="SVC84489.1"/>
    </source>
</evidence>
<dbReference type="NCBIfam" id="NF033580">
    <property type="entry name" value="transpos_IS5_3"/>
    <property type="match status" value="1"/>
</dbReference>
<proteinExistence type="predicted"/>
<dbReference type="PANTHER" id="PTHR30007:SF1">
    <property type="entry name" value="BLR1914 PROTEIN"/>
    <property type="match status" value="1"/>
</dbReference>
<gene>
    <name evidence="3" type="ORF">METZ01_LOCUS337343</name>
</gene>